<comment type="pathway">
    <text evidence="1">Purine metabolism; 7-cyano-7-deazaguanine biosynthesis.</text>
</comment>
<dbReference type="EC" id="4.1.2.50" evidence="3"/>
<evidence type="ECO:0000256" key="2">
    <source>
        <dbReference type="ARBA" id="ARBA00008900"/>
    </source>
</evidence>
<dbReference type="SUPFAM" id="SSF55620">
    <property type="entry name" value="Tetrahydrobiopterin biosynthesis enzymes-like"/>
    <property type="match status" value="1"/>
</dbReference>
<name>A0A7C9RLN9_9PSEU</name>
<dbReference type="GO" id="GO:0070497">
    <property type="term" value="F:6-carboxytetrahydropterin synthase activity"/>
    <property type="evidence" value="ECO:0007669"/>
    <property type="project" value="UniProtKB-EC"/>
</dbReference>
<evidence type="ECO:0000256" key="6">
    <source>
        <dbReference type="ARBA" id="ARBA00048807"/>
    </source>
</evidence>
<evidence type="ECO:0000256" key="4">
    <source>
        <dbReference type="ARBA" id="ARBA00018141"/>
    </source>
</evidence>
<evidence type="ECO:0000313" key="7">
    <source>
        <dbReference type="EMBL" id="NGY58045.1"/>
    </source>
</evidence>
<comment type="caution">
    <text evidence="7">The sequence shown here is derived from an EMBL/GenBank/DDBJ whole genome shotgun (WGS) entry which is preliminary data.</text>
</comment>
<organism evidence="7 8">
    <name type="scientific">Lentzea alba</name>
    <dbReference type="NCBI Taxonomy" id="2714351"/>
    <lineage>
        <taxon>Bacteria</taxon>
        <taxon>Bacillati</taxon>
        <taxon>Actinomycetota</taxon>
        <taxon>Actinomycetes</taxon>
        <taxon>Pseudonocardiales</taxon>
        <taxon>Pseudonocardiaceae</taxon>
        <taxon>Lentzea</taxon>
    </lineage>
</organism>
<dbReference type="UniPathway" id="UPA00391"/>
<sequence length="131" mass="14424">MYEIVEHYNFVATHEISGLRPTHPCHGVHMHQWSVEVVLHSAGLLPTDAPAETAALEPLRRYVVSELEGRHLNDLLVGDPTPARLAGHLAGWCRCHLAAYVVETLHGVSVSAGRTSRGRYLVSRGHGNSHR</sequence>
<dbReference type="AlphaFoldDB" id="A0A7C9RLN9"/>
<dbReference type="Proteomes" id="UP000481360">
    <property type="component" value="Unassembled WGS sequence"/>
</dbReference>
<evidence type="ECO:0000256" key="1">
    <source>
        <dbReference type="ARBA" id="ARBA00005061"/>
    </source>
</evidence>
<evidence type="ECO:0000313" key="8">
    <source>
        <dbReference type="Proteomes" id="UP000481360"/>
    </source>
</evidence>
<accession>A0A7C9RLN9</accession>
<evidence type="ECO:0000256" key="5">
    <source>
        <dbReference type="ARBA" id="ARBA00031449"/>
    </source>
</evidence>
<proteinExistence type="inferred from homology"/>
<dbReference type="Pfam" id="PF01242">
    <property type="entry name" value="PTPS"/>
    <property type="match status" value="1"/>
</dbReference>
<evidence type="ECO:0000256" key="3">
    <source>
        <dbReference type="ARBA" id="ARBA00012982"/>
    </source>
</evidence>
<keyword evidence="8" id="KW-1185">Reference proteome</keyword>
<dbReference type="InterPro" id="IPR007115">
    <property type="entry name" value="6-PTP_synth/QueD"/>
</dbReference>
<dbReference type="Gene3D" id="3.30.479.10">
    <property type="entry name" value="6-pyruvoyl tetrahydropterin synthase/QueD"/>
    <property type="match status" value="1"/>
</dbReference>
<dbReference type="RefSeq" id="WP_166043851.1">
    <property type="nucleotide sequence ID" value="NZ_JAAMPJ010000001.1"/>
</dbReference>
<comment type="similarity">
    <text evidence="2">Belongs to the PTPS family. QueD subfamily.</text>
</comment>
<dbReference type="EMBL" id="JAAMPJ010000001">
    <property type="protein sequence ID" value="NGY58045.1"/>
    <property type="molecule type" value="Genomic_DNA"/>
</dbReference>
<reference evidence="7 8" key="1">
    <citation type="submission" date="2020-03" db="EMBL/GenBank/DDBJ databases">
        <title>Isolation and identification of active actinomycetes.</title>
        <authorList>
            <person name="Sun X."/>
        </authorList>
    </citation>
    <scope>NUCLEOTIDE SEQUENCE [LARGE SCALE GENOMIC DNA]</scope>
    <source>
        <strain evidence="7 8">NEAU-D13</strain>
    </source>
</reference>
<comment type="catalytic activity">
    <reaction evidence="6">
        <text>7,8-dihydroneopterin 3'-triphosphate + H2O = 6-carboxy-5,6,7,8-tetrahydropterin + triphosphate + acetaldehyde + 2 H(+)</text>
        <dbReference type="Rhea" id="RHEA:27966"/>
        <dbReference type="ChEBI" id="CHEBI:15343"/>
        <dbReference type="ChEBI" id="CHEBI:15377"/>
        <dbReference type="ChEBI" id="CHEBI:15378"/>
        <dbReference type="ChEBI" id="CHEBI:18036"/>
        <dbReference type="ChEBI" id="CHEBI:58462"/>
        <dbReference type="ChEBI" id="CHEBI:61032"/>
        <dbReference type="EC" id="4.1.2.50"/>
    </reaction>
</comment>
<gene>
    <name evidence="7" type="ORF">G7043_03760</name>
</gene>
<dbReference type="InterPro" id="IPR038418">
    <property type="entry name" value="6-PTP_synth/QueD_sf"/>
</dbReference>
<protein>
    <recommendedName>
        <fullName evidence="4">6-carboxy-5,6,7,8-tetrahydropterin synthase</fullName>
        <ecNumber evidence="3">4.1.2.50</ecNumber>
    </recommendedName>
    <alternativeName>
        <fullName evidence="5">Queuosine biosynthesis protein QueD</fullName>
    </alternativeName>
</protein>